<sequence length="290" mass="32608">MLTIENTQFVATIAPLGAELTSLKRKADQRECIWQDAAGQYWPRHAPVLFPAIGRSNHDRYLLEQVAFSMKQHGFARDLPFTVLPQTRPDAVSLQLNADEATLRDYPFLFSLQLTYTLTDSGLQIDYLVQNYGDTKMPYALGYHPGFNLTQPLDHYELVLDGIQVPMTSLGIDPAPFRDGSVHVLQTAKQNHLPLSYPLLDDGLIIIDARQAQIALVQTLKGERLVQLNLADFPYLALWTPEHQQAPFLCVEPFAGLPDQYGAPVDWHQKMGNTRLPAGGTKRYVLTLRV</sequence>
<dbReference type="Proteomes" id="UP001597252">
    <property type="component" value="Unassembled WGS sequence"/>
</dbReference>
<accession>A0ABW4E668</accession>
<dbReference type="InterPro" id="IPR011013">
    <property type="entry name" value="Gal_mutarotase_sf_dom"/>
</dbReference>
<organism evidence="1 2">
    <name type="scientific">Lacticaseibacillus baoqingensis</name>
    <dbReference type="NCBI Taxonomy" id="2486013"/>
    <lineage>
        <taxon>Bacteria</taxon>
        <taxon>Bacillati</taxon>
        <taxon>Bacillota</taxon>
        <taxon>Bacilli</taxon>
        <taxon>Lactobacillales</taxon>
        <taxon>Lactobacillaceae</taxon>
        <taxon>Lacticaseibacillus</taxon>
    </lineage>
</organism>
<keyword evidence="2" id="KW-1185">Reference proteome</keyword>
<evidence type="ECO:0000313" key="2">
    <source>
        <dbReference type="Proteomes" id="UP001597252"/>
    </source>
</evidence>
<reference evidence="2" key="1">
    <citation type="journal article" date="2019" name="Int. J. Syst. Evol. Microbiol.">
        <title>The Global Catalogue of Microorganisms (GCM) 10K type strain sequencing project: providing services to taxonomists for standard genome sequencing and annotation.</title>
        <authorList>
            <consortium name="The Broad Institute Genomics Platform"/>
            <consortium name="The Broad Institute Genome Sequencing Center for Infectious Disease"/>
            <person name="Wu L."/>
            <person name="Ma J."/>
        </authorList>
    </citation>
    <scope>NUCLEOTIDE SEQUENCE [LARGE SCALE GENOMIC DNA]</scope>
    <source>
        <strain evidence="2">CCM 8903</strain>
    </source>
</reference>
<gene>
    <name evidence="1" type="ORF">ACFQ5J_03150</name>
</gene>
<dbReference type="SUPFAM" id="SSF74650">
    <property type="entry name" value="Galactose mutarotase-like"/>
    <property type="match status" value="1"/>
</dbReference>
<dbReference type="Gene3D" id="2.70.98.10">
    <property type="match status" value="1"/>
</dbReference>
<dbReference type="EMBL" id="JBHTON010000006">
    <property type="protein sequence ID" value="MFD1484226.1"/>
    <property type="molecule type" value="Genomic_DNA"/>
</dbReference>
<dbReference type="CDD" id="cd09024">
    <property type="entry name" value="Aldose_epim_lacX"/>
    <property type="match status" value="1"/>
</dbReference>
<dbReference type="RefSeq" id="WP_125752190.1">
    <property type="nucleotide sequence ID" value="NZ_JBHTON010000006.1"/>
</dbReference>
<dbReference type="InterPro" id="IPR008183">
    <property type="entry name" value="Aldose_1/G6P_1-epimerase"/>
</dbReference>
<name>A0ABW4E668_9LACO</name>
<evidence type="ECO:0000313" key="1">
    <source>
        <dbReference type="EMBL" id="MFD1484226.1"/>
    </source>
</evidence>
<dbReference type="InterPro" id="IPR037481">
    <property type="entry name" value="LacX"/>
</dbReference>
<protein>
    <submittedName>
        <fullName evidence="1">Aldose 1-epimerase family protein</fullName>
    </submittedName>
</protein>
<dbReference type="Pfam" id="PF01263">
    <property type="entry name" value="Aldose_epim"/>
    <property type="match status" value="1"/>
</dbReference>
<comment type="caution">
    <text evidence="1">The sequence shown here is derived from an EMBL/GenBank/DDBJ whole genome shotgun (WGS) entry which is preliminary data.</text>
</comment>
<dbReference type="InterPro" id="IPR014718">
    <property type="entry name" value="GH-type_carb-bd"/>
</dbReference>
<proteinExistence type="predicted"/>